<organism evidence="2 3">
    <name type="scientific">Arsenicitalea aurantiaca</name>
    <dbReference type="NCBI Taxonomy" id="1783274"/>
    <lineage>
        <taxon>Bacteria</taxon>
        <taxon>Pseudomonadati</taxon>
        <taxon>Pseudomonadota</taxon>
        <taxon>Alphaproteobacteria</taxon>
        <taxon>Hyphomicrobiales</taxon>
        <taxon>Devosiaceae</taxon>
        <taxon>Arsenicitalea</taxon>
    </lineage>
</organism>
<feature type="compositionally biased region" description="Basic and acidic residues" evidence="1">
    <location>
        <begin position="1"/>
        <end position="12"/>
    </location>
</feature>
<evidence type="ECO:0000313" key="2">
    <source>
        <dbReference type="EMBL" id="RUT28322.1"/>
    </source>
</evidence>
<name>A0A433X2R9_9HYPH</name>
<proteinExistence type="predicted"/>
<dbReference type="Proteomes" id="UP000281547">
    <property type="component" value="Unassembled WGS sequence"/>
</dbReference>
<dbReference type="AlphaFoldDB" id="A0A433X2R9"/>
<evidence type="ECO:0000256" key="1">
    <source>
        <dbReference type="SAM" id="MobiDB-lite"/>
    </source>
</evidence>
<protein>
    <submittedName>
        <fullName evidence="2">Uncharacterized protein</fullName>
    </submittedName>
</protein>
<dbReference type="RefSeq" id="WP_127189848.1">
    <property type="nucleotide sequence ID" value="NZ_RZNJ01000008.1"/>
</dbReference>
<comment type="caution">
    <text evidence="2">The sequence shown here is derived from an EMBL/GenBank/DDBJ whole genome shotgun (WGS) entry which is preliminary data.</text>
</comment>
<sequence>MTKQKKPDDRSKTTAATRQTPIQPYDVADGVMTVRGADGRPHETPASEAEEANEALNRSTEKPERPSVGPAGLRGSPD</sequence>
<keyword evidence="3" id="KW-1185">Reference proteome</keyword>
<evidence type="ECO:0000313" key="3">
    <source>
        <dbReference type="Proteomes" id="UP000281547"/>
    </source>
</evidence>
<reference evidence="2 3" key="1">
    <citation type="journal article" date="2016" name="Int. J. Syst. Evol. Microbiol.">
        <title>Arsenicitalea aurantiaca gen. nov., sp. nov., a new member of the family Hyphomicrobiaceae, isolated from high-arsenic sediment.</title>
        <authorList>
            <person name="Mu Y."/>
            <person name="Zhou L."/>
            <person name="Zeng X.C."/>
            <person name="Liu L."/>
            <person name="Pan Y."/>
            <person name="Chen X."/>
            <person name="Wang J."/>
            <person name="Li S."/>
            <person name="Li W.J."/>
            <person name="Wang Y."/>
        </authorList>
    </citation>
    <scope>NUCLEOTIDE SEQUENCE [LARGE SCALE GENOMIC DNA]</scope>
    <source>
        <strain evidence="2 3">42-50</strain>
    </source>
</reference>
<accession>A0A433X2R9</accession>
<feature type="compositionally biased region" description="Polar residues" evidence="1">
    <location>
        <begin position="13"/>
        <end position="22"/>
    </location>
</feature>
<gene>
    <name evidence="2" type="ORF">EMQ25_17195</name>
</gene>
<feature type="region of interest" description="Disordered" evidence="1">
    <location>
        <begin position="1"/>
        <end position="78"/>
    </location>
</feature>
<dbReference type="EMBL" id="RZNJ01000008">
    <property type="protein sequence ID" value="RUT28322.1"/>
    <property type="molecule type" value="Genomic_DNA"/>
</dbReference>